<dbReference type="InterPro" id="IPR025246">
    <property type="entry name" value="IS30-like_HTH"/>
</dbReference>
<dbReference type="GO" id="GO:0006310">
    <property type="term" value="P:DNA recombination"/>
    <property type="evidence" value="ECO:0007669"/>
    <property type="project" value="UniProtKB-KW"/>
</dbReference>
<evidence type="ECO:0000256" key="2">
    <source>
        <dbReference type="SAM" id="MobiDB-lite"/>
    </source>
</evidence>
<dbReference type="InterPro" id="IPR053392">
    <property type="entry name" value="Transposase_IS30-like"/>
</dbReference>
<dbReference type="GO" id="GO:0005829">
    <property type="term" value="C:cytosol"/>
    <property type="evidence" value="ECO:0007669"/>
    <property type="project" value="TreeGrafter"/>
</dbReference>
<evidence type="ECO:0000313" key="5">
    <source>
        <dbReference type="Proteomes" id="UP001152519"/>
    </source>
</evidence>
<feature type="region of interest" description="Disordered" evidence="2">
    <location>
        <begin position="191"/>
        <end position="235"/>
    </location>
</feature>
<reference evidence="4" key="1">
    <citation type="submission" date="2021-05" db="EMBL/GenBank/DDBJ databases">
        <authorList>
            <person name="Arsene-Ploetze F."/>
        </authorList>
    </citation>
    <scope>NUCLEOTIDE SEQUENCE</scope>
    <source>
        <strain evidence="4">DSM 42138</strain>
    </source>
</reference>
<dbReference type="Proteomes" id="UP001152519">
    <property type="component" value="Unassembled WGS sequence"/>
</dbReference>
<name>A0A9W4DJH5_9ACTN</name>
<dbReference type="GO" id="GO:0032196">
    <property type="term" value="P:transposition"/>
    <property type="evidence" value="ECO:0007669"/>
    <property type="project" value="TreeGrafter"/>
</dbReference>
<keyword evidence="5" id="KW-1185">Reference proteome</keyword>
<dbReference type="GO" id="GO:0004803">
    <property type="term" value="F:transposase activity"/>
    <property type="evidence" value="ECO:0007669"/>
    <property type="project" value="TreeGrafter"/>
</dbReference>
<dbReference type="InterPro" id="IPR051917">
    <property type="entry name" value="Transposase-Integrase"/>
</dbReference>
<accession>A0A9W4DJH5</accession>
<feature type="domain" description="Transposase IS30-like HTH" evidence="3">
    <location>
        <begin position="61"/>
        <end position="102"/>
    </location>
</feature>
<evidence type="ECO:0000259" key="3">
    <source>
        <dbReference type="Pfam" id="PF13936"/>
    </source>
</evidence>
<evidence type="ECO:0000256" key="1">
    <source>
        <dbReference type="ARBA" id="ARBA00023172"/>
    </source>
</evidence>
<feature type="compositionally biased region" description="Basic and acidic residues" evidence="2">
    <location>
        <begin position="221"/>
        <end position="235"/>
    </location>
</feature>
<evidence type="ECO:0000313" key="4">
    <source>
        <dbReference type="EMBL" id="CAG6391165.1"/>
    </source>
</evidence>
<dbReference type="Pfam" id="PF13936">
    <property type="entry name" value="HTH_38"/>
    <property type="match status" value="1"/>
</dbReference>
<proteinExistence type="predicted"/>
<dbReference type="PANTHER" id="PTHR10948">
    <property type="entry name" value="TRANSPOSASE"/>
    <property type="match status" value="1"/>
</dbReference>
<keyword evidence="1" id="KW-0233">DNA recombination</keyword>
<dbReference type="PANTHER" id="PTHR10948:SF23">
    <property type="entry name" value="TRANSPOSASE INSI FOR INSERTION SEQUENCE ELEMENT IS30A-RELATED"/>
    <property type="match status" value="1"/>
</dbReference>
<dbReference type="NCBIfam" id="NF033563">
    <property type="entry name" value="transpos_IS30"/>
    <property type="match status" value="1"/>
</dbReference>
<feature type="compositionally biased region" description="Basic residues" evidence="2">
    <location>
        <begin position="191"/>
        <end position="202"/>
    </location>
</feature>
<comment type="caution">
    <text evidence="4">The sequence shown here is derived from an EMBL/GenBank/DDBJ whole genome shotgun (WGS) entry which is preliminary data.</text>
</comment>
<sequence>MPRGGSNKLPMSVPKRYFELRREGLKGAAAARQVGVSTSAGSLWFIDAGRMLLADKPIDPRFLTQEDRIAIAGGLQSGRPAAMIAEEIGKHRATVYREIQRGRKGDGSYNPWWAHNQALVRRRRPKQEKLRASGQLNGFVSEKLQQSWSPQQISRQLARLHPGIPAMNDSPETIYRALYAGLLDRRRAKLRTGRGRRKKQRRGIPMTNAIPNMRPIHTRPRQAEDRTTAGHWEGA</sequence>
<organism evidence="4 5">
    <name type="scientific">Actinacidiphila cocklensis</name>
    <dbReference type="NCBI Taxonomy" id="887465"/>
    <lineage>
        <taxon>Bacteria</taxon>
        <taxon>Bacillati</taxon>
        <taxon>Actinomycetota</taxon>
        <taxon>Actinomycetes</taxon>
        <taxon>Kitasatosporales</taxon>
        <taxon>Streptomycetaceae</taxon>
        <taxon>Actinacidiphila</taxon>
    </lineage>
</organism>
<dbReference type="AlphaFoldDB" id="A0A9W4DJH5"/>
<gene>
    <name evidence="4" type="ORF">SCOCK_1030002</name>
</gene>
<protein>
    <recommendedName>
        <fullName evidence="3">Transposase IS30-like HTH domain-containing protein</fullName>
    </recommendedName>
</protein>
<dbReference type="EMBL" id="CAJSLV010000006">
    <property type="protein sequence ID" value="CAG6391165.1"/>
    <property type="molecule type" value="Genomic_DNA"/>
</dbReference>